<evidence type="ECO:0000313" key="2">
    <source>
        <dbReference type="EMBL" id="MDM8077708.1"/>
    </source>
</evidence>
<evidence type="ECO:0000313" key="3">
    <source>
        <dbReference type="Proteomes" id="UP001529257"/>
    </source>
</evidence>
<organism evidence="2 3">
    <name type="scientific">Actinomyces viscosus</name>
    <dbReference type="NCBI Taxonomy" id="1656"/>
    <lineage>
        <taxon>Bacteria</taxon>
        <taxon>Bacillati</taxon>
        <taxon>Actinomycetota</taxon>
        <taxon>Actinomycetes</taxon>
        <taxon>Actinomycetales</taxon>
        <taxon>Actinomycetaceae</taxon>
        <taxon>Actinomyces</taxon>
    </lineage>
</organism>
<evidence type="ECO:0000259" key="1">
    <source>
        <dbReference type="Pfam" id="PF04480"/>
    </source>
</evidence>
<protein>
    <submittedName>
        <fullName evidence="2">DUF559 domain-containing protein</fullName>
    </submittedName>
</protein>
<proteinExistence type="predicted"/>
<sequence length="383" mass="43465">MTPRPSAPGIVSDLRPRLLHTSRRSRRGCLPPRSWIRLARGYYWLPDRDAERWQHRYTLSLARAVVAQRSQLSTAYLSHTSAALALELDMFSQEPNVYLAVSSTPFQVHTVLPRIWVPARGTPALISEGPSESSGCRDVHLWRRRLGLMPHEVESVGETVTTTAVRTAYDCAFDEPAHNALAIADSVLRRCCQPDRERPELCSAAIDRVRQEWARTLKCEPRRRGVAQARAVLGLATPFSESALESALRWLVLVLGLPIPQVQYPVETSEGRWWVDMCWPDRRLVVEADGRKKYQGAEDLWKEKRRQDRIESQGWTVLRVSYGDMMRPGQLGAKILTKFPPTEVARLRPRQELEWAGMRLEAGLREASLLGQRLPRGSAELAP</sequence>
<dbReference type="EMBL" id="JAUDBR010000021">
    <property type="protein sequence ID" value="MDM8077708.1"/>
    <property type="molecule type" value="Genomic_DNA"/>
</dbReference>
<keyword evidence="3" id="KW-1185">Reference proteome</keyword>
<dbReference type="InterPro" id="IPR007569">
    <property type="entry name" value="DUF559"/>
</dbReference>
<dbReference type="Gene3D" id="3.40.960.10">
    <property type="entry name" value="VSR Endonuclease"/>
    <property type="match status" value="1"/>
</dbReference>
<name>A0ABT7U0T8_ACTVI</name>
<reference evidence="3" key="1">
    <citation type="submission" date="2023-06" db="EMBL/GenBank/DDBJ databases">
        <title>Identification and characterization of horizontal gene transfer across gut microbiota members of farm animals based on homology search.</title>
        <authorList>
            <person name="Zeman M."/>
            <person name="Kubasova T."/>
            <person name="Jahodarova E."/>
            <person name="Nykrynova M."/>
            <person name="Rychlik I."/>
        </authorList>
    </citation>
    <scope>NUCLEOTIDE SEQUENCE [LARGE SCALE GENOMIC DNA]</scope>
    <source>
        <strain evidence="3">ET81</strain>
    </source>
</reference>
<feature type="domain" description="DUF559" evidence="1">
    <location>
        <begin position="271"/>
        <end position="326"/>
    </location>
</feature>
<comment type="caution">
    <text evidence="2">The sequence shown here is derived from an EMBL/GenBank/DDBJ whole genome shotgun (WGS) entry which is preliminary data.</text>
</comment>
<dbReference type="InterPro" id="IPR011335">
    <property type="entry name" value="Restrct_endonuc-II-like"/>
</dbReference>
<dbReference type="Proteomes" id="UP001529257">
    <property type="component" value="Unassembled WGS sequence"/>
</dbReference>
<accession>A0ABT7U0T8</accession>
<dbReference type="SUPFAM" id="SSF52980">
    <property type="entry name" value="Restriction endonuclease-like"/>
    <property type="match status" value="1"/>
</dbReference>
<dbReference type="Pfam" id="PF04480">
    <property type="entry name" value="DUF559"/>
    <property type="match status" value="1"/>
</dbReference>
<reference evidence="2 3" key="2">
    <citation type="submission" date="2023-06" db="EMBL/GenBank/DDBJ databases">
        <authorList>
            <person name="Zeman M."/>
            <person name="Kubasova T."/>
            <person name="Jahodarova E."/>
            <person name="Nykrynova M."/>
            <person name="Rychlik I."/>
        </authorList>
    </citation>
    <scope>NUCLEOTIDE SEQUENCE [LARGE SCALE GENOMIC DNA]</scope>
    <source>
        <strain evidence="2 3">ET81</strain>
    </source>
</reference>
<gene>
    <name evidence="2" type="ORF">QUV91_11665</name>
</gene>